<comment type="caution">
    <text evidence="1">The sequence shown here is derived from an EMBL/GenBank/DDBJ whole genome shotgun (WGS) entry which is preliminary data.</text>
</comment>
<dbReference type="EMBL" id="BART01035967">
    <property type="protein sequence ID" value="GAH06516.1"/>
    <property type="molecule type" value="Genomic_DNA"/>
</dbReference>
<sequence length="34" mass="4052">MRFKAPAFLNRYKDKRKSGIFIKDSHSYVSAYIL</sequence>
<proteinExistence type="predicted"/>
<organism evidence="1">
    <name type="scientific">marine sediment metagenome</name>
    <dbReference type="NCBI Taxonomy" id="412755"/>
    <lineage>
        <taxon>unclassified sequences</taxon>
        <taxon>metagenomes</taxon>
        <taxon>ecological metagenomes</taxon>
    </lineage>
</organism>
<evidence type="ECO:0000313" key="1">
    <source>
        <dbReference type="EMBL" id="GAH06516.1"/>
    </source>
</evidence>
<dbReference type="AlphaFoldDB" id="X1CDZ6"/>
<reference evidence="1" key="1">
    <citation type="journal article" date="2014" name="Front. Microbiol.">
        <title>High frequency of phylogenetically diverse reductive dehalogenase-homologous genes in deep subseafloor sedimentary metagenomes.</title>
        <authorList>
            <person name="Kawai M."/>
            <person name="Futagami T."/>
            <person name="Toyoda A."/>
            <person name="Takaki Y."/>
            <person name="Nishi S."/>
            <person name="Hori S."/>
            <person name="Arai W."/>
            <person name="Tsubouchi T."/>
            <person name="Morono Y."/>
            <person name="Uchiyama I."/>
            <person name="Ito T."/>
            <person name="Fujiyama A."/>
            <person name="Inagaki F."/>
            <person name="Takami H."/>
        </authorList>
    </citation>
    <scope>NUCLEOTIDE SEQUENCE</scope>
    <source>
        <strain evidence="1">Expedition CK06-06</strain>
    </source>
</reference>
<gene>
    <name evidence="1" type="ORF">S01H4_60852</name>
</gene>
<protein>
    <submittedName>
        <fullName evidence="1">Uncharacterized protein</fullName>
    </submittedName>
</protein>
<feature type="non-terminal residue" evidence="1">
    <location>
        <position position="34"/>
    </location>
</feature>
<name>X1CDZ6_9ZZZZ</name>
<accession>X1CDZ6</accession>